<organism evidence="2 3">
    <name type="scientific">Kitasatospora griseola</name>
    <name type="common">Streptomyces griseolosporeus</name>
    <dbReference type="NCBI Taxonomy" id="2064"/>
    <lineage>
        <taxon>Bacteria</taxon>
        <taxon>Bacillati</taxon>
        <taxon>Actinomycetota</taxon>
        <taxon>Actinomycetes</taxon>
        <taxon>Kitasatosporales</taxon>
        <taxon>Streptomycetaceae</taxon>
        <taxon>Kitasatospora</taxon>
    </lineage>
</organism>
<dbReference type="OrthoDB" id="4524486at2"/>
<dbReference type="STRING" id="2064.TR51_03590"/>
<dbReference type="EMBL" id="JXZB01000001">
    <property type="protein sequence ID" value="KIQ66622.1"/>
    <property type="molecule type" value="Genomic_DNA"/>
</dbReference>
<proteinExistence type="predicted"/>
<comment type="caution">
    <text evidence="2">The sequence shown here is derived from an EMBL/GenBank/DDBJ whole genome shotgun (WGS) entry which is preliminary data.</text>
</comment>
<name>A0A0D0Q266_KITGR</name>
<sequence length="363" mass="39593">MICPNCRESVGRRERHGHRCSRCGRTFALDPKSEPGRLHDLKFRELVTKGTGGRLRITVEQLYWLNERRLHGFAGPKARLGHLVIGTVVTAGTLVAGSFALGADGQVWLFAAGLGAVIAVREFHTAWRLRTGAPFRPRLSEIRFQHQVIDRWREVYGGLPTGLIEHPPAGPPAGPPVGAVEARAVVLCEVPAVAGFLRANDFAERHRVLLADELAQVPAALPVAVLRDLSLSALARTLVIRAALPGRRVVDCGLAPRAVLEPARAVRLRDLSRPRLPAALAAAPGWQRLTDREREWLTAGFRSPLITVPPPKLLALAEKAVERAVAARARTVETAAETRRRAERIGFLTWPEAAPTRPADGAR</sequence>
<evidence type="ECO:0000313" key="2">
    <source>
        <dbReference type="EMBL" id="KIQ66622.1"/>
    </source>
</evidence>
<accession>A0A0D0Q266</accession>
<protein>
    <submittedName>
        <fullName evidence="2">Uncharacterized protein</fullName>
    </submittedName>
</protein>
<keyword evidence="1" id="KW-1133">Transmembrane helix</keyword>
<evidence type="ECO:0000313" key="3">
    <source>
        <dbReference type="Proteomes" id="UP000032066"/>
    </source>
</evidence>
<keyword evidence="3" id="KW-1185">Reference proteome</keyword>
<gene>
    <name evidence="2" type="ORF">TR51_03590</name>
</gene>
<keyword evidence="1" id="KW-0472">Membrane</keyword>
<dbReference type="PATRIC" id="fig|2064.6.peg.805"/>
<dbReference type="RefSeq" id="WP_043907926.1">
    <property type="nucleotide sequence ID" value="NZ_JXZB01000001.1"/>
</dbReference>
<keyword evidence="1" id="KW-0812">Transmembrane</keyword>
<evidence type="ECO:0000256" key="1">
    <source>
        <dbReference type="SAM" id="Phobius"/>
    </source>
</evidence>
<reference evidence="2 3" key="1">
    <citation type="submission" date="2015-02" db="EMBL/GenBank/DDBJ databases">
        <title>Draft genome sequence of Kitasatospora griseola MF730-N6, a bafilomycin, terpentecin and satosporin producer.</title>
        <authorList>
            <person name="Arens J.C."/>
            <person name="Haltli B."/>
            <person name="Kerr R.G."/>
        </authorList>
    </citation>
    <scope>NUCLEOTIDE SEQUENCE [LARGE SCALE GENOMIC DNA]</scope>
    <source>
        <strain evidence="2 3">MF730-N6</strain>
    </source>
</reference>
<dbReference type="AlphaFoldDB" id="A0A0D0Q266"/>
<dbReference type="Proteomes" id="UP000032066">
    <property type="component" value="Unassembled WGS sequence"/>
</dbReference>
<feature type="transmembrane region" description="Helical" evidence="1">
    <location>
        <begin position="80"/>
        <end position="101"/>
    </location>
</feature>